<dbReference type="Proteomes" id="UP001318860">
    <property type="component" value="Unassembled WGS sequence"/>
</dbReference>
<dbReference type="PANTHER" id="PTHR31374">
    <property type="entry name" value="AUXIN-INDUCED PROTEIN-LIKE-RELATED"/>
    <property type="match status" value="1"/>
</dbReference>
<protein>
    <submittedName>
        <fullName evidence="2">Uncharacterized protein</fullName>
    </submittedName>
</protein>
<comment type="caution">
    <text evidence="2">The sequence shown here is derived from an EMBL/GenBank/DDBJ whole genome shotgun (WGS) entry which is preliminary data.</text>
</comment>
<dbReference type="EMBL" id="JABTTQ020000010">
    <property type="protein sequence ID" value="KAK6147029.1"/>
    <property type="molecule type" value="Genomic_DNA"/>
</dbReference>
<keyword evidence="3" id="KW-1185">Reference proteome</keyword>
<proteinExistence type="inferred from homology"/>
<evidence type="ECO:0000313" key="3">
    <source>
        <dbReference type="Proteomes" id="UP001318860"/>
    </source>
</evidence>
<name>A0ABR0WKY4_REHGL</name>
<gene>
    <name evidence="2" type="ORF">DH2020_017941</name>
</gene>
<dbReference type="PANTHER" id="PTHR31374:SF153">
    <property type="entry name" value="AUXIN-RESPONSIVE PROTEIN SAUR36-LIKE"/>
    <property type="match status" value="1"/>
</dbReference>
<accession>A0ABR0WKY4</accession>
<sequence>MILITPLTVVMRMLLRDRLPEDVKEGQFAVHTVDDGELRKYVLQLSYLADPGFLKLLEQAEEEFGFGQTGILAIPCTYSDLQTVIGNNGQKQLQLLQKSASSSN</sequence>
<dbReference type="InterPro" id="IPR003676">
    <property type="entry name" value="SAUR_fam"/>
</dbReference>
<comment type="similarity">
    <text evidence="1">Belongs to the ARG7 family.</text>
</comment>
<reference evidence="2 3" key="1">
    <citation type="journal article" date="2021" name="Comput. Struct. Biotechnol. J.">
        <title>De novo genome assembly of the potent medicinal plant Rehmannia glutinosa using nanopore technology.</title>
        <authorList>
            <person name="Ma L."/>
            <person name="Dong C."/>
            <person name="Song C."/>
            <person name="Wang X."/>
            <person name="Zheng X."/>
            <person name="Niu Y."/>
            <person name="Chen S."/>
            <person name="Feng W."/>
        </authorList>
    </citation>
    <scope>NUCLEOTIDE SEQUENCE [LARGE SCALE GENOMIC DNA]</scope>
    <source>
        <strain evidence="2">DH-2019</strain>
    </source>
</reference>
<organism evidence="2 3">
    <name type="scientific">Rehmannia glutinosa</name>
    <name type="common">Chinese foxglove</name>
    <dbReference type="NCBI Taxonomy" id="99300"/>
    <lineage>
        <taxon>Eukaryota</taxon>
        <taxon>Viridiplantae</taxon>
        <taxon>Streptophyta</taxon>
        <taxon>Embryophyta</taxon>
        <taxon>Tracheophyta</taxon>
        <taxon>Spermatophyta</taxon>
        <taxon>Magnoliopsida</taxon>
        <taxon>eudicotyledons</taxon>
        <taxon>Gunneridae</taxon>
        <taxon>Pentapetalae</taxon>
        <taxon>asterids</taxon>
        <taxon>lamiids</taxon>
        <taxon>Lamiales</taxon>
        <taxon>Orobanchaceae</taxon>
        <taxon>Rehmannieae</taxon>
        <taxon>Rehmannia</taxon>
    </lineage>
</organism>
<evidence type="ECO:0000313" key="2">
    <source>
        <dbReference type="EMBL" id="KAK6147029.1"/>
    </source>
</evidence>
<evidence type="ECO:0000256" key="1">
    <source>
        <dbReference type="ARBA" id="ARBA00006974"/>
    </source>
</evidence>
<dbReference type="Pfam" id="PF02519">
    <property type="entry name" value="Auxin_inducible"/>
    <property type="match status" value="1"/>
</dbReference>